<dbReference type="RefSeq" id="WP_073294533.1">
    <property type="nucleotide sequence ID" value="NZ_FRAV01000026.1"/>
</dbReference>
<dbReference type="Proteomes" id="UP000184364">
    <property type="component" value="Unassembled WGS sequence"/>
</dbReference>
<organism evidence="1 2">
    <name type="scientific">Chryseobacterium polytrichastri</name>
    <dbReference type="NCBI Taxonomy" id="1302687"/>
    <lineage>
        <taxon>Bacteria</taxon>
        <taxon>Pseudomonadati</taxon>
        <taxon>Bacteroidota</taxon>
        <taxon>Flavobacteriia</taxon>
        <taxon>Flavobacteriales</taxon>
        <taxon>Weeksellaceae</taxon>
        <taxon>Chryseobacterium group</taxon>
        <taxon>Chryseobacterium</taxon>
    </lineage>
</organism>
<proteinExistence type="predicted"/>
<sequence length="313" mass="37741">MEKENIITINQTNQEAEFNWAIKRYLPNFKDGKPAIIGMQFPWKRIFDDEKSLEETLQAIANLFNDFTKGDFFKSINYTPQYRDIFLLKASLVSSYYWIEFIFTKDKWNLKTKGYSWEQESFIFSLGNNQNHNFIVSKIDYKVSSESYDMEKWLKNLNKKKFKLPIYIDEESFENSNYIFHYGTSEGFRTNFSHRTVDLLIDEDFDYFLHINYNESPETLRKEIDYIQQGQTPQKIVFQLLKIISENNEYQAYGRSLRDIPLRNFMFKIDNKAHLSRIFVIMEDKNSDLKRLEILKNIIEEWVDKIIEFQKQN</sequence>
<reference evidence="2" key="1">
    <citation type="submission" date="2016-11" db="EMBL/GenBank/DDBJ databases">
        <authorList>
            <person name="Varghese N."/>
            <person name="Submissions S."/>
        </authorList>
    </citation>
    <scope>NUCLEOTIDE SEQUENCE [LARGE SCALE GENOMIC DNA]</scope>
    <source>
        <strain evidence="2">DSM 26899</strain>
    </source>
</reference>
<evidence type="ECO:0000313" key="1">
    <source>
        <dbReference type="EMBL" id="SHL83300.1"/>
    </source>
</evidence>
<dbReference type="OrthoDB" id="1241156at2"/>
<accession>A0A1M7DV12</accession>
<evidence type="ECO:0000313" key="2">
    <source>
        <dbReference type="Proteomes" id="UP000184364"/>
    </source>
</evidence>
<protein>
    <submittedName>
        <fullName evidence="1">Uncharacterized protein</fullName>
    </submittedName>
</protein>
<dbReference type="EMBL" id="FRAV01000026">
    <property type="protein sequence ID" value="SHL83300.1"/>
    <property type="molecule type" value="Genomic_DNA"/>
</dbReference>
<keyword evidence="2" id="KW-1185">Reference proteome</keyword>
<gene>
    <name evidence="1" type="ORF">SAMN05444267_10267</name>
</gene>
<dbReference type="AlphaFoldDB" id="A0A1M7DV12"/>
<name>A0A1M7DV12_9FLAO</name>
<dbReference type="STRING" id="1302687.SAMN05444267_10267"/>